<reference evidence="9" key="1">
    <citation type="journal article" date="2019" name="Sci. Rep.">
        <title>Draft genome of Tanacetum cinerariifolium, the natural source of mosquito coil.</title>
        <authorList>
            <person name="Yamashiro T."/>
            <person name="Shiraishi A."/>
            <person name="Satake H."/>
            <person name="Nakayama K."/>
        </authorList>
    </citation>
    <scope>NUCLEOTIDE SEQUENCE</scope>
</reference>
<keyword evidence="6" id="KW-0175">Coiled coil</keyword>
<feature type="compositionally biased region" description="Polar residues" evidence="7">
    <location>
        <begin position="807"/>
        <end position="816"/>
    </location>
</feature>
<dbReference type="InterPro" id="IPR043128">
    <property type="entry name" value="Rev_trsase/Diguanyl_cyclase"/>
</dbReference>
<protein>
    <submittedName>
        <fullName evidence="9">Reverse transcriptase domain-containing protein</fullName>
    </submittedName>
</protein>
<feature type="coiled-coil region" evidence="6">
    <location>
        <begin position="195"/>
        <end position="232"/>
    </location>
</feature>
<keyword evidence="9" id="KW-0808">Transferase</keyword>
<keyword evidence="4" id="KW-0511">Multifunctional enzyme</keyword>
<evidence type="ECO:0000256" key="1">
    <source>
        <dbReference type="ARBA" id="ARBA00022670"/>
    </source>
</evidence>
<keyword evidence="5" id="KW-0862">Zinc</keyword>
<organism evidence="9">
    <name type="scientific">Tanacetum cinerariifolium</name>
    <name type="common">Dalmatian daisy</name>
    <name type="synonym">Chrysanthemum cinerariifolium</name>
    <dbReference type="NCBI Taxonomy" id="118510"/>
    <lineage>
        <taxon>Eukaryota</taxon>
        <taxon>Viridiplantae</taxon>
        <taxon>Streptophyta</taxon>
        <taxon>Embryophyta</taxon>
        <taxon>Tracheophyta</taxon>
        <taxon>Spermatophyta</taxon>
        <taxon>Magnoliopsida</taxon>
        <taxon>eudicotyledons</taxon>
        <taxon>Gunneridae</taxon>
        <taxon>Pentapetalae</taxon>
        <taxon>asterids</taxon>
        <taxon>campanulids</taxon>
        <taxon>Asterales</taxon>
        <taxon>Asteraceae</taxon>
        <taxon>Asteroideae</taxon>
        <taxon>Anthemideae</taxon>
        <taxon>Anthemidinae</taxon>
        <taxon>Tanacetum</taxon>
    </lineage>
</organism>
<keyword evidence="5" id="KW-0479">Metal-binding</keyword>
<feature type="compositionally biased region" description="Basic and acidic residues" evidence="7">
    <location>
        <begin position="789"/>
        <end position="802"/>
    </location>
</feature>
<dbReference type="Pfam" id="PF17919">
    <property type="entry name" value="RT_RNaseH_2"/>
    <property type="match status" value="1"/>
</dbReference>
<dbReference type="GO" id="GO:0006508">
    <property type="term" value="P:proteolysis"/>
    <property type="evidence" value="ECO:0007669"/>
    <property type="project" value="UniProtKB-KW"/>
</dbReference>
<dbReference type="InterPro" id="IPR013103">
    <property type="entry name" value="RVT_2"/>
</dbReference>
<dbReference type="GO" id="GO:0003677">
    <property type="term" value="F:DNA binding"/>
    <property type="evidence" value="ECO:0007669"/>
    <property type="project" value="UniProtKB-KW"/>
</dbReference>
<evidence type="ECO:0000256" key="6">
    <source>
        <dbReference type="SAM" id="Coils"/>
    </source>
</evidence>
<dbReference type="Gene3D" id="3.30.70.270">
    <property type="match status" value="1"/>
</dbReference>
<keyword evidence="2" id="KW-0378">Hydrolase</keyword>
<dbReference type="PANTHER" id="PTHR37984">
    <property type="entry name" value="PROTEIN CBG26694"/>
    <property type="match status" value="1"/>
</dbReference>
<keyword evidence="9" id="KW-0695">RNA-directed DNA polymerase</keyword>
<proteinExistence type="predicted"/>
<evidence type="ECO:0000256" key="4">
    <source>
        <dbReference type="ARBA" id="ARBA00023268"/>
    </source>
</evidence>
<dbReference type="PANTHER" id="PTHR37984:SF5">
    <property type="entry name" value="PROTEIN NYNRIN-LIKE"/>
    <property type="match status" value="1"/>
</dbReference>
<keyword evidence="9" id="KW-0548">Nucleotidyltransferase</keyword>
<dbReference type="InterPro" id="IPR057670">
    <property type="entry name" value="SH3_retrovirus"/>
</dbReference>
<dbReference type="PROSITE" id="PS50158">
    <property type="entry name" value="ZF_CCHC"/>
    <property type="match status" value="1"/>
</dbReference>
<dbReference type="InterPro" id="IPR050951">
    <property type="entry name" value="Retrovirus_Pol_polyprotein"/>
</dbReference>
<dbReference type="Pfam" id="PF00078">
    <property type="entry name" value="RVT_1"/>
    <property type="match status" value="1"/>
</dbReference>
<feature type="region of interest" description="Disordered" evidence="7">
    <location>
        <begin position="789"/>
        <end position="817"/>
    </location>
</feature>
<accession>A0A699GIK2</accession>
<evidence type="ECO:0000256" key="3">
    <source>
        <dbReference type="ARBA" id="ARBA00023125"/>
    </source>
</evidence>
<dbReference type="Gene3D" id="4.10.60.10">
    <property type="entry name" value="Zinc finger, CCHC-type"/>
    <property type="match status" value="1"/>
</dbReference>
<sequence length="1690" mass="190345">MTGKSQGQSWLCGVCKSVDGGRDTYHTPQSLVKECAEVIYEEEVWKEFVSKQGRKKDKPKPTLDDSTFDADLDADHGMVYMDTEKLVNGGRLKDSIVRPDVGTGDPIAHPTTTTSIFDNEDITIAQTLIKMKKEKAKEKGVSIKDIEDSSNPVRSILTLKPLLTIDPKDKGKGVLEEPEHIKKMTRSDLDAAQIAKDAEVARLVYEEELAKLEREKEKRQREEEASKAAIAEMYDEVQAGIEADALFAAKLQQEEREECTIKERAKFLAETIAAQRRFKATQRSNEIRSITPTKSQLRNSMMTYLKNIGGYKYSQLKANTFKEIQVDKEKVLEEPDSTKVKVKSNRMDLEELYNLVLQRFETTSPEGVDLFLWGDLRTMFEETTDDDLWKNKEEWFLKSWNFYENCGVHTLTFEDGIEIYMLAKRRYPLTKETLERMLALRLIAEYESEAIFDLLRFIQKQIHKFGSHDGSEKDLAPCYCNEALAIPEQTATELSAAKQKLMLLDSAAEGRLMLLSQPNVANVVSAAKLPILNPNEFDLWKMKIEQYFLMTDYSLWEVILNGDSPVPIRVVEGVLQPVAPTTTEQRLARKNELKALGTLLMVLPNKHQLKFNSHKDAKTLMEAIEKRFEGNIGTKKVQKTLLNQQFENFTGSGSESLDQIHDKLQKLADLEEQSLDDLFNSLKIYKTEVKHSSSTGTASQNLAFVSSFHTDSTTDSVSVAASVFAVCAKFHVSSVPNVDSLNNAARRFLQKTSRNLGANGPISMGFDMSKVECYNCHRKGYFARECRSPKDSKRTSTVEPQRRTALVETSTSNALDSQCDESDCDSWPLSSLYDRFQPSGGYHVVPPPYIGTFMPPKPNLVFNTAPTTVETDHLAFNVQLSPTKPKQDLSHITRPIAPIIEDWVFDSEDESETKAPHAAVPKIMVTRPRLAHPIVTKSKSPIRRHITRSPSPKTSNSPPRVTAAQALVVSAAQGMQEKWGNPQHALKDKGVIDSGFSRHIKGNMSYLSNFEELNGGYVAFGGNPKGGKISRKGKIKTDSLAKFKGKVDEGFLVGYSVNSKAFRVFNSRTRIVQETLHVNFLENRPNVAGSGPTWLFDIDSLTRTMNYQPVNAGNQINHSAGFQDNFVAEKAGEEVDQQYMLFPVWSSGSKNPQNNDEDATFDGKEHDFDVKKLESEVNVSLSRYKDLDAEFKDCSNNSSNEVNAAGSIVPIVGQNSLNSTNTFSAAKLEDITYSDNEDVVGAEADFNNLETSIPEEPKRVHQALKDPSRIEAMQEELLQFKMQKVWILVDLPHGKRAIDVKSAFLYETIEEEVYVCQPSGFEDPDHLDKVYKVVKALYDLHQAPRAWYETLATYLPKNGFQIGTIDQTLFIKKQKGDILLVKQKKDGIFISQDKYVADILRKFGLTEGKLASTLIDTEKPLLKDPDGDVDVHTYRSMIGSLMYLTSSRPDIVFAEKTTFTAHTDRLLIAACLLGYAMLQARFKRCMIAIFHDMIEKTMEVFMDDFFVFGDSFQSCLSHLEKVLKRCKDTNLCLNWKQSHFMVKEGIVLGHKISKKGDKVDKAKIDVISKLPYPTTIKGIQSFLGHAECVDAFQTLKIMLTEAPILIASDWDMPFEIMCDASDFAIGAVLGQRRDKHFRPIHYAIDTKGAENLAADHLSRLENPHQNVLDPKEINESFLLKTLNLISSRRS</sequence>
<dbReference type="GO" id="GO:0008270">
    <property type="term" value="F:zinc ion binding"/>
    <property type="evidence" value="ECO:0007669"/>
    <property type="project" value="UniProtKB-KW"/>
</dbReference>
<dbReference type="Pfam" id="PF25597">
    <property type="entry name" value="SH3_retrovirus"/>
    <property type="match status" value="1"/>
</dbReference>
<dbReference type="Pfam" id="PF07727">
    <property type="entry name" value="RVT_2"/>
    <property type="match status" value="1"/>
</dbReference>
<dbReference type="InterPro" id="IPR041577">
    <property type="entry name" value="RT_RNaseH_2"/>
</dbReference>
<evidence type="ECO:0000256" key="2">
    <source>
        <dbReference type="ARBA" id="ARBA00022750"/>
    </source>
</evidence>
<name>A0A699GIK2_TANCI</name>
<dbReference type="SUPFAM" id="SSF56672">
    <property type="entry name" value="DNA/RNA polymerases"/>
    <property type="match status" value="1"/>
</dbReference>
<evidence type="ECO:0000259" key="8">
    <source>
        <dbReference type="PROSITE" id="PS50158"/>
    </source>
</evidence>
<dbReference type="GO" id="GO:0003964">
    <property type="term" value="F:RNA-directed DNA polymerase activity"/>
    <property type="evidence" value="ECO:0007669"/>
    <property type="project" value="UniProtKB-KW"/>
</dbReference>
<dbReference type="SUPFAM" id="SSF57756">
    <property type="entry name" value="Retrovirus zinc finger-like domains"/>
    <property type="match status" value="1"/>
</dbReference>
<keyword evidence="5" id="KW-0863">Zinc-finger</keyword>
<evidence type="ECO:0000256" key="7">
    <source>
        <dbReference type="SAM" id="MobiDB-lite"/>
    </source>
</evidence>
<dbReference type="InterPro" id="IPR001878">
    <property type="entry name" value="Znf_CCHC"/>
</dbReference>
<evidence type="ECO:0000256" key="5">
    <source>
        <dbReference type="PROSITE-ProRule" id="PRU00047"/>
    </source>
</evidence>
<feature type="domain" description="CCHC-type" evidence="8">
    <location>
        <begin position="773"/>
        <end position="788"/>
    </location>
</feature>
<keyword evidence="3" id="KW-0238">DNA-binding</keyword>
<keyword evidence="1" id="KW-0645">Protease</keyword>
<dbReference type="InterPro" id="IPR043502">
    <property type="entry name" value="DNA/RNA_pol_sf"/>
</dbReference>
<gene>
    <name evidence="9" type="ORF">Tci_001627</name>
</gene>
<dbReference type="InterPro" id="IPR036875">
    <property type="entry name" value="Znf_CCHC_sf"/>
</dbReference>
<feature type="compositionally biased region" description="Polar residues" evidence="7">
    <location>
        <begin position="948"/>
        <end position="959"/>
    </location>
</feature>
<dbReference type="EMBL" id="BKCJ010000087">
    <property type="protein sequence ID" value="GEU29649.1"/>
    <property type="molecule type" value="Genomic_DNA"/>
</dbReference>
<comment type="caution">
    <text evidence="9">The sequence shown here is derived from an EMBL/GenBank/DDBJ whole genome shotgun (WGS) entry which is preliminary data.</text>
</comment>
<dbReference type="InterPro" id="IPR000477">
    <property type="entry name" value="RT_dom"/>
</dbReference>
<dbReference type="GO" id="GO:0004190">
    <property type="term" value="F:aspartic-type endopeptidase activity"/>
    <property type="evidence" value="ECO:0007669"/>
    <property type="project" value="UniProtKB-KW"/>
</dbReference>
<feature type="region of interest" description="Disordered" evidence="7">
    <location>
        <begin position="941"/>
        <end position="960"/>
    </location>
</feature>
<keyword evidence="2" id="KW-0064">Aspartyl protease</keyword>
<evidence type="ECO:0000313" key="9">
    <source>
        <dbReference type="EMBL" id="GEU29649.1"/>
    </source>
</evidence>